<dbReference type="AlphaFoldDB" id="X0KLV1"/>
<dbReference type="InterPro" id="IPR010730">
    <property type="entry name" value="HET"/>
</dbReference>
<protein>
    <recommendedName>
        <fullName evidence="1">Heterokaryon incompatibility domain-containing protein</fullName>
    </recommendedName>
</protein>
<organism evidence="2">
    <name type="scientific">Fusarium oxysporum f. sp. vasinfectum 25433</name>
    <dbReference type="NCBI Taxonomy" id="1089449"/>
    <lineage>
        <taxon>Eukaryota</taxon>
        <taxon>Fungi</taxon>
        <taxon>Dikarya</taxon>
        <taxon>Ascomycota</taxon>
        <taxon>Pezizomycotina</taxon>
        <taxon>Sordariomycetes</taxon>
        <taxon>Hypocreomycetidae</taxon>
        <taxon>Hypocreales</taxon>
        <taxon>Nectriaceae</taxon>
        <taxon>Fusarium</taxon>
        <taxon>Fusarium oxysporum species complex</taxon>
    </lineage>
</organism>
<evidence type="ECO:0000259" key="1">
    <source>
        <dbReference type="Pfam" id="PF06985"/>
    </source>
</evidence>
<sequence length="160" mass="18066">MSGMGDDMGSSLLDIRAQYEGSKVTTQLVNISKAKVPHQKSLEFLEKLKCLYFTTSSQRDINFRSGSSAQPTLKLTTINAFRKRKYAALSYTWKPSLEEISVPSGGYLVEDICSGNVAPSSVRNTVFSRMQRYMDHVSVEYLWIDKHCIQQEEGEAKPKK</sequence>
<dbReference type="Pfam" id="PF06985">
    <property type="entry name" value="HET"/>
    <property type="match status" value="1"/>
</dbReference>
<gene>
    <name evidence="2" type="ORF">FOTG_17073</name>
</gene>
<dbReference type="HOGENOM" id="CLU_1652225_0_0_1"/>
<reference evidence="2" key="2">
    <citation type="submission" date="2012-05" db="EMBL/GenBank/DDBJ databases">
        <title>The Genome Annotation of Fusarium oxysporum Cotton.</title>
        <authorList>
            <consortium name="The Broad Institute Genomics Platform"/>
            <person name="Ma L.-J."/>
            <person name="Corby-Kistler H."/>
            <person name="Broz K."/>
            <person name="Gale L.R."/>
            <person name="Jonkers W."/>
            <person name="O'Donnell K."/>
            <person name="Ploetz R."/>
            <person name="Steinberg C."/>
            <person name="Schwartz D.C."/>
            <person name="VanEtten H."/>
            <person name="Zhou S."/>
            <person name="Young S.K."/>
            <person name="Zeng Q."/>
            <person name="Gargeya S."/>
            <person name="Fitzgerald M."/>
            <person name="Abouelleil A."/>
            <person name="Alvarado L."/>
            <person name="Chapman S.B."/>
            <person name="Gainer-Dewar J."/>
            <person name="Goldberg J."/>
            <person name="Griggs A."/>
            <person name="Gujja S."/>
            <person name="Hansen M."/>
            <person name="Howarth C."/>
            <person name="Imamovic A."/>
            <person name="Ireland A."/>
            <person name="Larimer J."/>
            <person name="McCowan C."/>
            <person name="Murphy C."/>
            <person name="Pearson M."/>
            <person name="Poon T.W."/>
            <person name="Priest M."/>
            <person name="Roberts A."/>
            <person name="Saif S."/>
            <person name="Shea T."/>
            <person name="Sykes S."/>
            <person name="Wortman J."/>
            <person name="Nusbaum C."/>
            <person name="Birren B."/>
        </authorList>
    </citation>
    <scope>NUCLEOTIDE SEQUENCE</scope>
    <source>
        <strain evidence="2">25433</strain>
    </source>
</reference>
<name>X0KLV1_FUSOX</name>
<dbReference type="OrthoDB" id="270167at2759"/>
<reference evidence="2" key="1">
    <citation type="submission" date="2011-11" db="EMBL/GenBank/DDBJ databases">
        <title>The Genome Sequence of Fusarium oxysporum Cotton.</title>
        <authorList>
            <consortium name="The Broad Institute Genome Sequencing Platform"/>
            <person name="Ma L.-J."/>
            <person name="Gale L.R."/>
            <person name="Schwartz D.C."/>
            <person name="Zhou S."/>
            <person name="Corby-Kistler H."/>
            <person name="Young S.K."/>
            <person name="Zeng Q."/>
            <person name="Gargeya S."/>
            <person name="Fitzgerald M."/>
            <person name="Haas B."/>
            <person name="Abouelleil A."/>
            <person name="Alvarado L."/>
            <person name="Arachchi H.M."/>
            <person name="Berlin A."/>
            <person name="Brown A."/>
            <person name="Chapman S.B."/>
            <person name="Chen Z."/>
            <person name="Dunbar C."/>
            <person name="Freedman E."/>
            <person name="Gearin G."/>
            <person name="Goldberg J."/>
            <person name="Griggs A."/>
            <person name="Gujja S."/>
            <person name="Heiman D."/>
            <person name="Howarth C."/>
            <person name="Larson L."/>
            <person name="Lui A."/>
            <person name="MacDonald P.J.P."/>
            <person name="Montmayeur A."/>
            <person name="Murphy C."/>
            <person name="Neiman D."/>
            <person name="Pearson M."/>
            <person name="Priest M."/>
            <person name="Roberts A."/>
            <person name="Saif S."/>
            <person name="Shea T."/>
            <person name="Shenoy N."/>
            <person name="Sisk P."/>
            <person name="Stolte C."/>
            <person name="Sykes S."/>
            <person name="Wortman J."/>
            <person name="Nusbaum C."/>
            <person name="Birren B."/>
        </authorList>
    </citation>
    <scope>NUCLEOTIDE SEQUENCE [LARGE SCALE GENOMIC DNA]</scope>
    <source>
        <strain evidence="2">25433</strain>
    </source>
</reference>
<dbReference type="EMBL" id="JH658056">
    <property type="protein sequence ID" value="EXM14528.1"/>
    <property type="molecule type" value="Genomic_DNA"/>
</dbReference>
<evidence type="ECO:0000313" key="2">
    <source>
        <dbReference type="EMBL" id="EXM14528.1"/>
    </source>
</evidence>
<accession>X0KLV1</accession>
<dbReference type="Proteomes" id="UP000030701">
    <property type="component" value="Unassembled WGS sequence"/>
</dbReference>
<feature type="domain" description="Heterokaryon incompatibility" evidence="1">
    <location>
        <begin position="86"/>
        <end position="157"/>
    </location>
</feature>
<proteinExistence type="predicted"/>